<sequence length="142" mass="15613">MMDSKASTGAMLHLYVHMFLTVPYGGQSTTCIKINSRECFLTTSLICSSSVCLVPWVGSLPLSLPTLLTRYELVCKFKEQTPCYKHASCSGLKKACGCFPRVSQLAWCNLLCLVSPLSWDMKLSNVSVSSQSTNIKSGGRRF</sequence>
<dbReference type="EMBL" id="HBUF01156495">
    <property type="protein sequence ID" value="CAG6649232.1"/>
    <property type="molecule type" value="Transcribed_RNA"/>
</dbReference>
<dbReference type="AlphaFoldDB" id="A0A8D9BUM6"/>
<reference evidence="1" key="1">
    <citation type="submission" date="2021-05" db="EMBL/GenBank/DDBJ databases">
        <authorList>
            <person name="Alioto T."/>
            <person name="Alioto T."/>
            <person name="Gomez Garrido J."/>
        </authorList>
    </citation>
    <scope>NUCLEOTIDE SEQUENCE</scope>
</reference>
<accession>A0A8D9BUM6</accession>
<dbReference type="EMBL" id="HBUF01360599">
    <property type="protein sequence ID" value="CAG6720488.1"/>
    <property type="molecule type" value="Transcribed_RNA"/>
</dbReference>
<dbReference type="EMBL" id="HBUF01360602">
    <property type="protein sequence ID" value="CAG6720498.1"/>
    <property type="molecule type" value="Transcribed_RNA"/>
</dbReference>
<dbReference type="EMBL" id="HBUF01360600">
    <property type="protein sequence ID" value="CAG6720491.1"/>
    <property type="molecule type" value="Transcribed_RNA"/>
</dbReference>
<dbReference type="EMBL" id="HBUF01156494">
    <property type="protein sequence ID" value="CAG6649230.1"/>
    <property type="molecule type" value="Transcribed_RNA"/>
</dbReference>
<dbReference type="EMBL" id="HBUF01677767">
    <property type="protein sequence ID" value="CAG6791748.1"/>
    <property type="molecule type" value="Transcribed_RNA"/>
</dbReference>
<dbReference type="EMBL" id="HBUF01360601">
    <property type="protein sequence ID" value="CAG6720494.1"/>
    <property type="molecule type" value="Transcribed_RNA"/>
</dbReference>
<proteinExistence type="predicted"/>
<evidence type="ECO:0000313" key="1">
    <source>
        <dbReference type="EMBL" id="CAG6791748.1"/>
    </source>
</evidence>
<protein>
    <submittedName>
        <fullName evidence="1">Uncharacterized protein</fullName>
    </submittedName>
</protein>
<dbReference type="EMBL" id="HBUF01360597">
    <property type="protein sequence ID" value="CAG6720482.1"/>
    <property type="molecule type" value="Transcribed_RNA"/>
</dbReference>
<dbReference type="EMBL" id="HBUF01677768">
    <property type="protein sequence ID" value="CAG6791750.1"/>
    <property type="molecule type" value="Transcribed_RNA"/>
</dbReference>
<name>A0A8D9BUM6_9HEMI</name>
<dbReference type="EMBL" id="HBUF01360598">
    <property type="protein sequence ID" value="CAG6720485.1"/>
    <property type="molecule type" value="Transcribed_RNA"/>
</dbReference>
<organism evidence="1">
    <name type="scientific">Cacopsylla melanoneura</name>
    <dbReference type="NCBI Taxonomy" id="428564"/>
    <lineage>
        <taxon>Eukaryota</taxon>
        <taxon>Metazoa</taxon>
        <taxon>Ecdysozoa</taxon>
        <taxon>Arthropoda</taxon>
        <taxon>Hexapoda</taxon>
        <taxon>Insecta</taxon>
        <taxon>Pterygota</taxon>
        <taxon>Neoptera</taxon>
        <taxon>Paraneoptera</taxon>
        <taxon>Hemiptera</taxon>
        <taxon>Sternorrhyncha</taxon>
        <taxon>Psylloidea</taxon>
        <taxon>Psyllidae</taxon>
        <taxon>Psyllinae</taxon>
        <taxon>Cacopsylla</taxon>
    </lineage>
</organism>
<dbReference type="EMBL" id="HBUF01303461">
    <property type="protein sequence ID" value="CAG6691569.1"/>
    <property type="molecule type" value="Transcribed_RNA"/>
</dbReference>